<comment type="caution">
    <text evidence="2">The sequence shown here is derived from an EMBL/GenBank/DDBJ whole genome shotgun (WGS) entry which is preliminary data.</text>
</comment>
<sequence>MRSKSGINYDPQLIRPSTVPSFGKAGIAAKAARTPRLTKPITSELGGVSPTIVVPGRWSAADLRFQAEHIATQRLHNCGFNCIAAQVVIVSAQWPQKQEFYAALRAAFAAAPDRAAWYPGCDARVAGARQAHPNFDAVGGTAQRTMLWGLDLADGAESAFGTEYFGPVLGIAELPGTGLEFLNAAVDVANDRLHGTLGANLIVDPRTQRRLGIQLRECIARLRYGTIGINAWTGVGYLTARATWGAFPGHTLEDIQSGRGVVHNSLLLHRPERTVVYGPFRPLPRSILTGTLSITPKPPWFVTNRTAATTGRRLTEFAARPRWAALPAIFASALRG</sequence>
<dbReference type="EMBL" id="BONY01000017">
    <property type="protein sequence ID" value="GIH05209.1"/>
    <property type="molecule type" value="Genomic_DNA"/>
</dbReference>
<dbReference type="SUPFAM" id="SSF53720">
    <property type="entry name" value="ALDH-like"/>
    <property type="match status" value="1"/>
</dbReference>
<dbReference type="Pfam" id="PF00171">
    <property type="entry name" value="Aldedh"/>
    <property type="match status" value="1"/>
</dbReference>
<accession>A0A8J3Q880</accession>
<dbReference type="Gene3D" id="3.40.309.10">
    <property type="entry name" value="Aldehyde Dehydrogenase, Chain A, domain 2"/>
    <property type="match status" value="1"/>
</dbReference>
<dbReference type="Proteomes" id="UP000612899">
    <property type="component" value="Unassembled WGS sequence"/>
</dbReference>
<proteinExistence type="predicted"/>
<evidence type="ECO:0000313" key="2">
    <source>
        <dbReference type="EMBL" id="GIH05209.1"/>
    </source>
</evidence>
<keyword evidence="3" id="KW-1185">Reference proteome</keyword>
<protein>
    <recommendedName>
        <fullName evidence="1">Aldehyde dehydrogenase domain-containing protein</fullName>
    </recommendedName>
</protein>
<reference evidence="2" key="1">
    <citation type="submission" date="2021-01" db="EMBL/GenBank/DDBJ databases">
        <title>Whole genome shotgun sequence of Rhizocola hellebori NBRC 109834.</title>
        <authorList>
            <person name="Komaki H."/>
            <person name="Tamura T."/>
        </authorList>
    </citation>
    <scope>NUCLEOTIDE SEQUENCE</scope>
    <source>
        <strain evidence="2">NBRC 109834</strain>
    </source>
</reference>
<dbReference type="AlphaFoldDB" id="A0A8J3Q880"/>
<dbReference type="GO" id="GO:0016620">
    <property type="term" value="F:oxidoreductase activity, acting on the aldehyde or oxo group of donors, NAD or NADP as acceptor"/>
    <property type="evidence" value="ECO:0007669"/>
    <property type="project" value="InterPro"/>
</dbReference>
<dbReference type="InterPro" id="IPR016161">
    <property type="entry name" value="Ald_DH/histidinol_DH"/>
</dbReference>
<organism evidence="2 3">
    <name type="scientific">Rhizocola hellebori</name>
    <dbReference type="NCBI Taxonomy" id="1392758"/>
    <lineage>
        <taxon>Bacteria</taxon>
        <taxon>Bacillati</taxon>
        <taxon>Actinomycetota</taxon>
        <taxon>Actinomycetes</taxon>
        <taxon>Micromonosporales</taxon>
        <taxon>Micromonosporaceae</taxon>
        <taxon>Rhizocola</taxon>
    </lineage>
</organism>
<name>A0A8J3Q880_9ACTN</name>
<dbReference type="InterPro" id="IPR015590">
    <property type="entry name" value="Aldehyde_DH_dom"/>
</dbReference>
<evidence type="ECO:0000313" key="3">
    <source>
        <dbReference type="Proteomes" id="UP000612899"/>
    </source>
</evidence>
<evidence type="ECO:0000259" key="1">
    <source>
        <dbReference type="Pfam" id="PF00171"/>
    </source>
</evidence>
<dbReference type="InterPro" id="IPR016163">
    <property type="entry name" value="Ald_DH_C"/>
</dbReference>
<gene>
    <name evidence="2" type="ORF">Rhe02_32760</name>
</gene>
<feature type="domain" description="Aldehyde dehydrogenase" evidence="1">
    <location>
        <begin position="27"/>
        <end position="109"/>
    </location>
</feature>